<dbReference type="AlphaFoldDB" id="X6P9W6"/>
<organism evidence="3 4">
    <name type="scientific">Reticulomyxa filosa</name>
    <dbReference type="NCBI Taxonomy" id="46433"/>
    <lineage>
        <taxon>Eukaryota</taxon>
        <taxon>Sar</taxon>
        <taxon>Rhizaria</taxon>
        <taxon>Retaria</taxon>
        <taxon>Foraminifera</taxon>
        <taxon>Monothalamids</taxon>
        <taxon>Reticulomyxidae</taxon>
        <taxon>Reticulomyxa</taxon>
    </lineage>
</organism>
<protein>
    <submittedName>
        <fullName evidence="3">Uncharacterized protein</fullName>
    </submittedName>
</protein>
<keyword evidence="2" id="KW-0472">Membrane</keyword>
<feature type="region of interest" description="Disordered" evidence="1">
    <location>
        <begin position="1"/>
        <end position="23"/>
    </location>
</feature>
<evidence type="ECO:0000313" key="3">
    <source>
        <dbReference type="EMBL" id="ETO34898.1"/>
    </source>
</evidence>
<sequence>MSGKDSTELPTWKLNHEEQPLLIGGAVSRPQSIDEDDDSSNASDHVADESKVVVINEPEKNYYPLWVAGCFLVNYTVGAGVLGLPLSFYHSGYVQSTILLFVLGILNHCGTLWVVNAMYRGEAITTIATRAGVRRDTILNDPKMTLQAIKGTSLRTFVDNYHVQRNEYQLNELVGMLRYYLTFFLLLLLFFFFLKQKKKKGGERRGAM</sequence>
<accession>X6P9W6</accession>
<gene>
    <name evidence="3" type="ORF">RFI_02192</name>
</gene>
<comment type="caution">
    <text evidence="3">The sequence shown here is derived from an EMBL/GenBank/DDBJ whole genome shotgun (WGS) entry which is preliminary data.</text>
</comment>
<evidence type="ECO:0000256" key="2">
    <source>
        <dbReference type="SAM" id="Phobius"/>
    </source>
</evidence>
<dbReference type="EMBL" id="ASPP01002161">
    <property type="protein sequence ID" value="ETO34898.1"/>
    <property type="molecule type" value="Genomic_DNA"/>
</dbReference>
<name>X6P9W6_RETFI</name>
<feature type="transmembrane region" description="Helical" evidence="2">
    <location>
        <begin position="63"/>
        <end position="86"/>
    </location>
</feature>
<keyword evidence="2" id="KW-0812">Transmembrane</keyword>
<reference evidence="3 4" key="1">
    <citation type="journal article" date="2013" name="Curr. Biol.">
        <title>The Genome of the Foraminiferan Reticulomyxa filosa.</title>
        <authorList>
            <person name="Glockner G."/>
            <person name="Hulsmann N."/>
            <person name="Schleicher M."/>
            <person name="Noegel A.A."/>
            <person name="Eichinger L."/>
            <person name="Gallinger C."/>
            <person name="Pawlowski J."/>
            <person name="Sierra R."/>
            <person name="Euteneuer U."/>
            <person name="Pillet L."/>
            <person name="Moustafa A."/>
            <person name="Platzer M."/>
            <person name="Groth M."/>
            <person name="Szafranski K."/>
            <person name="Schliwa M."/>
        </authorList>
    </citation>
    <scope>NUCLEOTIDE SEQUENCE [LARGE SCALE GENOMIC DNA]</scope>
</reference>
<proteinExistence type="predicted"/>
<keyword evidence="2" id="KW-1133">Transmembrane helix</keyword>
<dbReference type="Proteomes" id="UP000023152">
    <property type="component" value="Unassembled WGS sequence"/>
</dbReference>
<dbReference type="PANTHER" id="PTHR16189">
    <property type="entry name" value="TRANSMEMBRANE PROTEIN 104-RELATED"/>
    <property type="match status" value="1"/>
</dbReference>
<feature type="transmembrane region" description="Helical" evidence="2">
    <location>
        <begin position="177"/>
        <end position="194"/>
    </location>
</feature>
<evidence type="ECO:0000313" key="4">
    <source>
        <dbReference type="Proteomes" id="UP000023152"/>
    </source>
</evidence>
<keyword evidence="4" id="KW-1185">Reference proteome</keyword>
<evidence type="ECO:0000256" key="1">
    <source>
        <dbReference type="SAM" id="MobiDB-lite"/>
    </source>
</evidence>
<dbReference type="OrthoDB" id="28208at2759"/>
<feature type="transmembrane region" description="Helical" evidence="2">
    <location>
        <begin position="98"/>
        <end position="119"/>
    </location>
</feature>